<protein>
    <submittedName>
        <fullName evidence="2">Uncharacterized protein</fullName>
    </submittedName>
</protein>
<name>I0YYV3_COCSC</name>
<dbReference type="GO" id="GO:2001070">
    <property type="term" value="F:starch binding"/>
    <property type="evidence" value="ECO:0007669"/>
    <property type="project" value="InterPro"/>
</dbReference>
<organism evidence="2 3">
    <name type="scientific">Coccomyxa subellipsoidea (strain C-169)</name>
    <name type="common">Green microalga</name>
    <dbReference type="NCBI Taxonomy" id="574566"/>
    <lineage>
        <taxon>Eukaryota</taxon>
        <taxon>Viridiplantae</taxon>
        <taxon>Chlorophyta</taxon>
        <taxon>core chlorophytes</taxon>
        <taxon>Trebouxiophyceae</taxon>
        <taxon>Trebouxiophyceae incertae sedis</taxon>
        <taxon>Coccomyxaceae</taxon>
        <taxon>Coccomyxa</taxon>
        <taxon>Coccomyxa subellipsoidea</taxon>
    </lineage>
</organism>
<evidence type="ECO:0000313" key="2">
    <source>
        <dbReference type="EMBL" id="EIE23572.1"/>
    </source>
</evidence>
<dbReference type="Gene3D" id="2.60.40.10">
    <property type="entry name" value="Immunoglobulins"/>
    <property type="match status" value="1"/>
</dbReference>
<evidence type="ECO:0000313" key="3">
    <source>
        <dbReference type="Proteomes" id="UP000007264"/>
    </source>
</evidence>
<sequence length="163" mass="17722">MMDLNEKRLAALAEVKALRARVAKLDAKVAALEKDANGGRAASFDAPIQALHDEPGIYIPQAAAAQQGPSITITYQTGWNRAFLHYNVDGRGWTQVPGEEMEWGNGDLAGNRVKTVSGRRVEFVINNTEGGWDTPDPSTGSKNYVIDAPGRYHLKSGRIVQFA</sequence>
<dbReference type="Proteomes" id="UP000007264">
    <property type="component" value="Unassembled WGS sequence"/>
</dbReference>
<gene>
    <name evidence="2" type="ORF">COCSUDRAFT_65989</name>
</gene>
<dbReference type="GeneID" id="17041564"/>
<dbReference type="RefSeq" id="XP_005648116.1">
    <property type="nucleotide sequence ID" value="XM_005648059.1"/>
</dbReference>
<comment type="caution">
    <text evidence="2">The sequence shown here is derived from an EMBL/GenBank/DDBJ whole genome shotgun (WGS) entry which is preliminary data.</text>
</comment>
<dbReference type="AlphaFoldDB" id="I0YYV3"/>
<keyword evidence="3" id="KW-1185">Reference proteome</keyword>
<keyword evidence="1" id="KW-0175">Coiled coil</keyword>
<dbReference type="OrthoDB" id="542705at2759"/>
<feature type="coiled-coil region" evidence="1">
    <location>
        <begin position="1"/>
        <end position="35"/>
    </location>
</feature>
<dbReference type="eggNOG" id="ENOG502SEBH">
    <property type="taxonomic scope" value="Eukaryota"/>
</dbReference>
<dbReference type="InterPro" id="IPR013783">
    <property type="entry name" value="Ig-like_fold"/>
</dbReference>
<dbReference type="EMBL" id="AGSI01000007">
    <property type="protein sequence ID" value="EIE23572.1"/>
    <property type="molecule type" value="Genomic_DNA"/>
</dbReference>
<evidence type="ECO:0000256" key="1">
    <source>
        <dbReference type="SAM" id="Coils"/>
    </source>
</evidence>
<dbReference type="KEGG" id="csl:COCSUDRAFT_65989"/>
<reference evidence="2 3" key="1">
    <citation type="journal article" date="2012" name="Genome Biol.">
        <title>The genome of the polar eukaryotic microalga coccomyxa subellipsoidea reveals traits of cold adaptation.</title>
        <authorList>
            <person name="Blanc G."/>
            <person name="Agarkova I."/>
            <person name="Grimwood J."/>
            <person name="Kuo A."/>
            <person name="Brueggeman A."/>
            <person name="Dunigan D."/>
            <person name="Gurnon J."/>
            <person name="Ladunga I."/>
            <person name="Lindquist E."/>
            <person name="Lucas S."/>
            <person name="Pangilinan J."/>
            <person name="Proschold T."/>
            <person name="Salamov A."/>
            <person name="Schmutz J."/>
            <person name="Weeks D."/>
            <person name="Yamada T."/>
            <person name="Claverie J.M."/>
            <person name="Grigoriev I."/>
            <person name="Van Etten J."/>
            <person name="Lomsadze A."/>
            <person name="Borodovsky M."/>
        </authorList>
    </citation>
    <scope>NUCLEOTIDE SEQUENCE [LARGE SCALE GENOMIC DNA]</scope>
    <source>
        <strain evidence="2 3">C-169</strain>
    </source>
</reference>
<proteinExistence type="predicted"/>
<accession>I0YYV3</accession>